<gene>
    <name evidence="1" type="ORF">J421_4177</name>
</gene>
<evidence type="ECO:0000313" key="1">
    <source>
        <dbReference type="EMBL" id="AHG91714.1"/>
    </source>
</evidence>
<keyword evidence="2" id="KW-1185">Reference proteome</keyword>
<reference evidence="1 2" key="1">
    <citation type="journal article" date="2014" name="Genome Announc.">
        <title>Genome Sequence and Methylome of Soil Bacterium Gemmatirosa kalamazoonensis KBS708T, a Member of the Rarely Cultivated Gemmatimonadetes Phylum.</title>
        <authorList>
            <person name="Debruyn J.M."/>
            <person name="Radosevich M."/>
            <person name="Wommack K.E."/>
            <person name="Polson S.W."/>
            <person name="Hauser L.J."/>
            <person name="Fawaz M.N."/>
            <person name="Korlach J."/>
            <person name="Tsai Y.C."/>
        </authorList>
    </citation>
    <scope>NUCLEOTIDE SEQUENCE [LARGE SCALE GENOMIC DNA]</scope>
    <source>
        <strain evidence="1 2">KBS708</strain>
    </source>
</reference>
<dbReference type="Proteomes" id="UP000019151">
    <property type="component" value="Chromosome"/>
</dbReference>
<name>W0RKY0_9BACT</name>
<dbReference type="HOGENOM" id="CLU_2273324_0_0_0"/>
<protein>
    <submittedName>
        <fullName evidence="1">Uncharacterized protein</fullName>
    </submittedName>
</protein>
<dbReference type="InParanoid" id="W0RKY0"/>
<accession>W0RKY0</accession>
<dbReference type="KEGG" id="gba:J421_4177"/>
<proteinExistence type="predicted"/>
<organism evidence="1 2">
    <name type="scientific">Gemmatirosa kalamazoonensis</name>
    <dbReference type="NCBI Taxonomy" id="861299"/>
    <lineage>
        <taxon>Bacteria</taxon>
        <taxon>Pseudomonadati</taxon>
        <taxon>Gemmatimonadota</taxon>
        <taxon>Gemmatimonadia</taxon>
        <taxon>Gemmatimonadales</taxon>
        <taxon>Gemmatimonadaceae</taxon>
        <taxon>Gemmatirosa</taxon>
    </lineage>
</organism>
<dbReference type="EMBL" id="CP007128">
    <property type="protein sequence ID" value="AHG91714.1"/>
    <property type="molecule type" value="Genomic_DNA"/>
</dbReference>
<sequence>MMAYDSRSTPEPRPLGDETAAALRDAVLRLWNHPEDGDDALHDAVARTIDEARQRSLRAEDLIVAFKDLLSRLPELNAPERRLEAVRFRERLITLCIKAYYA</sequence>
<dbReference type="AlphaFoldDB" id="W0RKY0"/>
<dbReference type="RefSeq" id="WP_025413155.1">
    <property type="nucleotide sequence ID" value="NZ_CP007128.1"/>
</dbReference>
<evidence type="ECO:0000313" key="2">
    <source>
        <dbReference type="Proteomes" id="UP000019151"/>
    </source>
</evidence>